<name>A0A3B0SQ58_9ZZZZ</name>
<dbReference type="GO" id="GO:0005524">
    <property type="term" value="F:ATP binding"/>
    <property type="evidence" value="ECO:0007669"/>
    <property type="project" value="UniProtKB-KW"/>
</dbReference>
<dbReference type="InterPro" id="IPR013155">
    <property type="entry name" value="M/V/L/I-tRNA-synth_anticd-bd"/>
</dbReference>
<dbReference type="EMBL" id="UOEG01000252">
    <property type="protein sequence ID" value="VAW03147.1"/>
    <property type="molecule type" value="Genomic_DNA"/>
</dbReference>
<evidence type="ECO:0000256" key="6">
    <source>
        <dbReference type="ARBA" id="ARBA00022917"/>
    </source>
</evidence>
<evidence type="ECO:0000256" key="4">
    <source>
        <dbReference type="ARBA" id="ARBA00022741"/>
    </source>
</evidence>
<evidence type="ECO:0000256" key="7">
    <source>
        <dbReference type="ARBA" id="ARBA00023146"/>
    </source>
</evidence>
<keyword evidence="3 10" id="KW-0436">Ligase</keyword>
<evidence type="ECO:0000256" key="8">
    <source>
        <dbReference type="ARBA" id="ARBA00047469"/>
    </source>
</evidence>
<evidence type="ECO:0000256" key="5">
    <source>
        <dbReference type="ARBA" id="ARBA00022840"/>
    </source>
</evidence>
<evidence type="ECO:0000259" key="9">
    <source>
        <dbReference type="Pfam" id="PF08264"/>
    </source>
</evidence>
<evidence type="ECO:0000313" key="10">
    <source>
        <dbReference type="EMBL" id="VAW03147.1"/>
    </source>
</evidence>
<keyword evidence="7 10" id="KW-0030">Aminoacyl-tRNA synthetase</keyword>
<protein>
    <recommendedName>
        <fullName evidence="2">leucine--tRNA ligase</fullName>
        <ecNumber evidence="2">6.1.1.4</ecNumber>
    </recommendedName>
</protein>
<dbReference type="CDD" id="cd07958">
    <property type="entry name" value="Anticodon_Ia_Leu_BEm"/>
    <property type="match status" value="1"/>
</dbReference>
<dbReference type="Gene3D" id="1.10.730.10">
    <property type="entry name" value="Isoleucyl-tRNA Synthetase, Domain 1"/>
    <property type="match status" value="1"/>
</dbReference>
<evidence type="ECO:0000256" key="1">
    <source>
        <dbReference type="ARBA" id="ARBA00005594"/>
    </source>
</evidence>
<evidence type="ECO:0000256" key="2">
    <source>
        <dbReference type="ARBA" id="ARBA00013164"/>
    </source>
</evidence>
<dbReference type="InterPro" id="IPR009080">
    <property type="entry name" value="tRNAsynth_Ia_anticodon-bd"/>
</dbReference>
<dbReference type="PANTHER" id="PTHR43740">
    <property type="entry name" value="LEUCYL-TRNA SYNTHETASE"/>
    <property type="match status" value="1"/>
</dbReference>
<keyword evidence="5" id="KW-0067">ATP-binding</keyword>
<feature type="non-terminal residue" evidence="10">
    <location>
        <position position="1"/>
    </location>
</feature>
<reference evidence="10" key="1">
    <citation type="submission" date="2018-06" db="EMBL/GenBank/DDBJ databases">
        <authorList>
            <person name="Zhirakovskaya E."/>
        </authorList>
    </citation>
    <scope>NUCLEOTIDE SEQUENCE</scope>
</reference>
<dbReference type="FunFam" id="1.10.730.10:FF:000002">
    <property type="entry name" value="Leucine--tRNA ligase"/>
    <property type="match status" value="1"/>
</dbReference>
<dbReference type="GO" id="GO:0006429">
    <property type="term" value="P:leucyl-tRNA aminoacylation"/>
    <property type="evidence" value="ECO:0007669"/>
    <property type="project" value="InterPro"/>
</dbReference>
<keyword evidence="6" id="KW-0648">Protein biosynthesis</keyword>
<dbReference type="AlphaFoldDB" id="A0A3B0SQ58"/>
<sequence length="199" mass="21408">PPERDVEWTAAGADAAHKHLSRVHRLTSQIIATPAEAATQGADEALLREMHKTIHDVTVGVESFGFNAAIARLYAFTNTLAKSKASTDAKRQAAKTLAQLMSPMTPHLAEELWQMLGHAGLITTAPWPKADEAMLVDETITLPIQINGKRRAEISVPADMDKSEVEKTALAVDAVIKALDGAQPKKVIVVPGRIVNVVI</sequence>
<dbReference type="GO" id="GO:0004823">
    <property type="term" value="F:leucine-tRNA ligase activity"/>
    <property type="evidence" value="ECO:0007669"/>
    <property type="project" value="UniProtKB-EC"/>
</dbReference>
<evidence type="ECO:0000256" key="3">
    <source>
        <dbReference type="ARBA" id="ARBA00022598"/>
    </source>
</evidence>
<dbReference type="GO" id="GO:0005829">
    <property type="term" value="C:cytosol"/>
    <property type="evidence" value="ECO:0007669"/>
    <property type="project" value="TreeGrafter"/>
</dbReference>
<dbReference type="PANTHER" id="PTHR43740:SF2">
    <property type="entry name" value="LEUCINE--TRNA LIGASE, MITOCHONDRIAL"/>
    <property type="match status" value="1"/>
</dbReference>
<dbReference type="SUPFAM" id="SSF47323">
    <property type="entry name" value="Anticodon-binding domain of a subclass of class I aminoacyl-tRNA synthetases"/>
    <property type="match status" value="1"/>
</dbReference>
<accession>A0A3B0SQ58</accession>
<feature type="domain" description="Methionyl/Valyl/Leucyl/Isoleucyl-tRNA synthetase anticodon-binding" evidence="9">
    <location>
        <begin position="43"/>
        <end position="163"/>
    </location>
</feature>
<keyword evidence="4" id="KW-0547">Nucleotide-binding</keyword>
<comment type="similarity">
    <text evidence="1">Belongs to the class-I aminoacyl-tRNA synthetase family.</text>
</comment>
<gene>
    <name evidence="10" type="ORF">MNBD_ALPHA07-916</name>
</gene>
<dbReference type="Pfam" id="PF08264">
    <property type="entry name" value="Anticodon_1"/>
    <property type="match status" value="1"/>
</dbReference>
<dbReference type="InterPro" id="IPR002302">
    <property type="entry name" value="Leu-tRNA-ligase"/>
</dbReference>
<dbReference type="EC" id="6.1.1.4" evidence="2"/>
<organism evidence="10">
    <name type="scientific">hydrothermal vent metagenome</name>
    <dbReference type="NCBI Taxonomy" id="652676"/>
    <lineage>
        <taxon>unclassified sequences</taxon>
        <taxon>metagenomes</taxon>
        <taxon>ecological metagenomes</taxon>
    </lineage>
</organism>
<comment type="catalytic activity">
    <reaction evidence="8">
        <text>tRNA(Leu) + L-leucine + ATP = L-leucyl-tRNA(Leu) + AMP + diphosphate</text>
        <dbReference type="Rhea" id="RHEA:11688"/>
        <dbReference type="Rhea" id="RHEA-COMP:9613"/>
        <dbReference type="Rhea" id="RHEA-COMP:9622"/>
        <dbReference type="ChEBI" id="CHEBI:30616"/>
        <dbReference type="ChEBI" id="CHEBI:33019"/>
        <dbReference type="ChEBI" id="CHEBI:57427"/>
        <dbReference type="ChEBI" id="CHEBI:78442"/>
        <dbReference type="ChEBI" id="CHEBI:78494"/>
        <dbReference type="ChEBI" id="CHEBI:456215"/>
        <dbReference type="EC" id="6.1.1.4"/>
    </reaction>
</comment>
<proteinExistence type="inferred from homology"/>